<keyword evidence="2" id="KW-1185">Reference proteome</keyword>
<protein>
    <submittedName>
        <fullName evidence="1">YjfK family protein</fullName>
    </submittedName>
</protein>
<reference evidence="2" key="1">
    <citation type="submission" date="2023-07" db="EMBL/GenBank/DDBJ databases">
        <title>Study on multiphase classification of strain Alteromonas salexigens isolated from the Yellow Sea.</title>
        <authorList>
            <person name="Sun L."/>
        </authorList>
    </citation>
    <scope>NUCLEOTIDE SEQUENCE [LARGE SCALE GENOMIC DNA]</scope>
    <source>
        <strain evidence="2">ASW11-19</strain>
    </source>
</reference>
<dbReference type="RefSeq" id="WP_262995528.1">
    <property type="nucleotide sequence ID" value="NZ_JAOTJC010000012.1"/>
</dbReference>
<organism evidence="1 2">
    <name type="scientific">Alteromonas salexigens</name>
    <dbReference type="NCBI Taxonomy" id="2982530"/>
    <lineage>
        <taxon>Bacteria</taxon>
        <taxon>Pseudomonadati</taxon>
        <taxon>Pseudomonadota</taxon>
        <taxon>Gammaproteobacteria</taxon>
        <taxon>Alteromonadales</taxon>
        <taxon>Alteromonadaceae</taxon>
        <taxon>Alteromonas/Salinimonas group</taxon>
        <taxon>Alteromonas</taxon>
    </lineage>
</organism>
<dbReference type="Pfam" id="PF10679">
    <property type="entry name" value="DUF2491"/>
    <property type="match status" value="1"/>
</dbReference>
<sequence>MFSKLFGKKAPAKPQAPEIMGLYLGGSFELDSLKLSLLEPELTIEGAARSHLIQAVGRAPLDSGGELLRFYTDDDAFLQVVLDGGNTENHITDVKLWHFYSTQTVGSQQQWQDCLKNTISQPTYTLEGHQYTRVWDAVGDTSPPVAVTETTYEEDGDVSTTDQFMMLYERPLDNGRTESLLVVGEEKIVGSNADRCLVVSTGFDIEPADIRING</sequence>
<dbReference type="InterPro" id="IPR019621">
    <property type="entry name" value="DUF2491"/>
</dbReference>
<evidence type="ECO:0000313" key="1">
    <source>
        <dbReference type="EMBL" id="MCU7555658.1"/>
    </source>
</evidence>
<comment type="caution">
    <text evidence="1">The sequence shown here is derived from an EMBL/GenBank/DDBJ whole genome shotgun (WGS) entry which is preliminary data.</text>
</comment>
<evidence type="ECO:0000313" key="2">
    <source>
        <dbReference type="Proteomes" id="UP001209257"/>
    </source>
</evidence>
<dbReference type="EMBL" id="JAOTJC010000012">
    <property type="protein sequence ID" value="MCU7555658.1"/>
    <property type="molecule type" value="Genomic_DNA"/>
</dbReference>
<gene>
    <name evidence="1" type="ORF">OCL06_13765</name>
</gene>
<accession>A0ABT2VT94</accession>
<name>A0ABT2VT94_9ALTE</name>
<proteinExistence type="predicted"/>
<dbReference type="Proteomes" id="UP001209257">
    <property type="component" value="Unassembled WGS sequence"/>
</dbReference>